<name>A0ABM8B0E1_9BACT</name>
<proteinExistence type="predicted"/>
<protein>
    <submittedName>
        <fullName evidence="1">Uncharacterized protein</fullName>
    </submittedName>
</protein>
<gene>
    <name evidence="1" type="ORF">SYK_16210</name>
</gene>
<sequence length="62" mass="7180">MTFGYNFHESKIVPIPIVNAGKKNDIYRLKQRISGDDIRLFKAMFGNCNLFSEEGDKVLMRL</sequence>
<dbReference type="EMBL" id="AP026709">
    <property type="protein sequence ID" value="BDQ37261.1"/>
    <property type="molecule type" value="Genomic_DNA"/>
</dbReference>
<organism evidence="1 2">
    <name type="scientific">Pseudodesulfovibrio nedwellii</name>
    <dbReference type="NCBI Taxonomy" id="2973072"/>
    <lineage>
        <taxon>Bacteria</taxon>
        <taxon>Pseudomonadati</taxon>
        <taxon>Thermodesulfobacteriota</taxon>
        <taxon>Desulfovibrionia</taxon>
        <taxon>Desulfovibrionales</taxon>
        <taxon>Desulfovibrionaceae</taxon>
    </lineage>
</organism>
<accession>A0ABM8B0E1</accession>
<dbReference type="Proteomes" id="UP001317742">
    <property type="component" value="Chromosome"/>
</dbReference>
<reference evidence="1 2" key="1">
    <citation type="submission" date="2022-08" db="EMBL/GenBank/DDBJ databases">
        <title>Genome Sequence of the sulphate-reducing bacterium, Pseudodesulfovibrio sp. SYK.</title>
        <authorList>
            <person name="Kondo R."/>
            <person name="Kataoka T."/>
        </authorList>
    </citation>
    <scope>NUCLEOTIDE SEQUENCE [LARGE SCALE GENOMIC DNA]</scope>
    <source>
        <strain evidence="1 2">SYK</strain>
    </source>
</reference>
<evidence type="ECO:0000313" key="2">
    <source>
        <dbReference type="Proteomes" id="UP001317742"/>
    </source>
</evidence>
<evidence type="ECO:0000313" key="1">
    <source>
        <dbReference type="EMBL" id="BDQ37261.1"/>
    </source>
</evidence>
<keyword evidence="2" id="KW-1185">Reference proteome</keyword>